<evidence type="ECO:0000313" key="3">
    <source>
        <dbReference type="EMBL" id="PDX87406.1"/>
    </source>
</evidence>
<accession>A0A2A7B7R4</accession>
<dbReference type="InterPro" id="IPR038637">
    <property type="entry name" value="NPCBM_sf"/>
</dbReference>
<organism evidence="3 4">
    <name type="scientific">Faecalibacterium prausnitzii</name>
    <dbReference type="NCBI Taxonomy" id="853"/>
    <lineage>
        <taxon>Bacteria</taxon>
        <taxon>Bacillati</taxon>
        <taxon>Bacillota</taxon>
        <taxon>Clostridia</taxon>
        <taxon>Eubacteriales</taxon>
        <taxon>Oscillospiraceae</taxon>
        <taxon>Faecalibacterium</taxon>
    </lineage>
</organism>
<comment type="caution">
    <text evidence="3">The sequence shown here is derived from an EMBL/GenBank/DDBJ whole genome shotgun (WGS) entry which is preliminary data.</text>
</comment>
<sequence>MKKMERRKFLQVIGAAALMGAAGFLTGCDESSPVPGPEQDKGDGSVSLASLEAFSGHLNWNNGVEPEDVSGNSYSREANYMVCVFSNGAEWDFLKSYTSDGYGYGFAEYRVSGKYKKLTMKLAPHKLMNKDGNAYIKVYADDKLVATSEFVKKKSSVIDFEANIAGAEYIKLEVYIHAGSCIGEGSDGNDGALIMADAKLWP</sequence>
<evidence type="ECO:0000259" key="2">
    <source>
        <dbReference type="Pfam" id="PF08305"/>
    </source>
</evidence>
<feature type="signal peptide" evidence="1">
    <location>
        <begin position="1"/>
        <end position="27"/>
    </location>
</feature>
<evidence type="ECO:0000313" key="4">
    <source>
        <dbReference type="Proteomes" id="UP000220904"/>
    </source>
</evidence>
<dbReference type="SUPFAM" id="SSF49785">
    <property type="entry name" value="Galactose-binding domain-like"/>
    <property type="match status" value="1"/>
</dbReference>
<gene>
    <name evidence="3" type="ORF">CHR60_04885</name>
</gene>
<dbReference type="AlphaFoldDB" id="A0A2A7B7R4"/>
<name>A0A2A7B7R4_9FIRM</name>
<dbReference type="Gene3D" id="2.60.120.1060">
    <property type="entry name" value="NPCBM/NEW2 domain"/>
    <property type="match status" value="1"/>
</dbReference>
<dbReference type="RefSeq" id="WP_097791983.1">
    <property type="nucleotide sequence ID" value="NZ_NOUV01000010.1"/>
</dbReference>
<dbReference type="Proteomes" id="UP000220904">
    <property type="component" value="Unassembled WGS sequence"/>
</dbReference>
<proteinExistence type="predicted"/>
<dbReference type="Pfam" id="PF08305">
    <property type="entry name" value="NPCBM"/>
    <property type="match status" value="1"/>
</dbReference>
<dbReference type="InterPro" id="IPR013222">
    <property type="entry name" value="Glyco_hyd_98_carb-bd"/>
</dbReference>
<feature type="chain" id="PRO_5039312430" description="Glycosyl hydrolase family 98 putative carbohydrate-binding module domain-containing protein" evidence="1">
    <location>
        <begin position="28"/>
        <end position="202"/>
    </location>
</feature>
<evidence type="ECO:0000256" key="1">
    <source>
        <dbReference type="SAM" id="SignalP"/>
    </source>
</evidence>
<reference evidence="3 4" key="1">
    <citation type="journal article" date="2017" name="Front. Microbiol.">
        <title>New Insights into the Diversity of the Genus Faecalibacterium.</title>
        <authorList>
            <person name="Benevides L."/>
            <person name="Burman S."/>
            <person name="Martin R."/>
            <person name="Robert V."/>
            <person name="Thomas M."/>
            <person name="Miquel S."/>
            <person name="Chain F."/>
            <person name="Sokol H."/>
            <person name="Bermudez-Humaran L.G."/>
            <person name="Morrison M."/>
            <person name="Langella P."/>
            <person name="Azevedo V.A."/>
            <person name="Chatel J.M."/>
            <person name="Soares S."/>
        </authorList>
    </citation>
    <scope>NUCLEOTIDE SEQUENCE [LARGE SCALE GENOMIC DNA]</scope>
    <source>
        <strain evidence="3 4">AHMP21</strain>
    </source>
</reference>
<keyword evidence="1" id="KW-0732">Signal</keyword>
<protein>
    <recommendedName>
        <fullName evidence="2">Glycosyl hydrolase family 98 putative carbohydrate-binding module domain-containing protein</fullName>
    </recommendedName>
</protein>
<feature type="domain" description="Glycosyl hydrolase family 98 putative carbohydrate-binding module" evidence="2">
    <location>
        <begin position="108"/>
        <end position="177"/>
    </location>
</feature>
<dbReference type="InterPro" id="IPR008979">
    <property type="entry name" value="Galactose-bd-like_sf"/>
</dbReference>
<dbReference type="EMBL" id="NOUV01000010">
    <property type="protein sequence ID" value="PDX87406.1"/>
    <property type="molecule type" value="Genomic_DNA"/>
</dbReference>
<dbReference type="PROSITE" id="PS51257">
    <property type="entry name" value="PROKAR_LIPOPROTEIN"/>
    <property type="match status" value="1"/>
</dbReference>